<dbReference type="AlphaFoldDB" id="A0A7S0F815"/>
<sequence>MPKEEIHGLAATIRSATSSETFDLGGLPSTTISQVVNDAFSGDFELDSGEMIRITLVVGAGKGNRAKYDPAALKIVTTSLTASGYVEDRGASCVVESAGCFKFQHDTGKNLKTVVVFPKIAKGKGANPTESMPASSSLLPPNSLEYKIAVSTLSLFTNMLKFKFPSWSQKRALMMLIDEALVEPLDKFDAILMRGGLLSEDENMLYEQCISVSEKKALVKDGMSHQVQDGKLTSSEVNFLLDQVGARMEELKSSKKAIPQSLQERQTKLQSIAKDPMSPLPLKHHAALGKLWKQAAPLVYLKATGGKLLSPAETKKRGQLDDILYEIAELEESSRGLLEDDESYQERIQSYRRDLQQKYGKISSEKGSSKKKAVIGGSSSSSKGKQSAWSSTTKFHTPNHGAKGGAWSAGKKKKNKVGSLNKGDLFGAMMADSDSDSEEDGDESVEKRADVGSQSAAKSLSTNSQPSTESTTGGGGSSKRKKKKKKTKSKTTQYDDDKVLDAAVAANHAPSKKEEDKNELQQSGGNGLVILSFLLSVITEWIIPFVLALLVWLAELLFGKSKKKKKA</sequence>
<proteinExistence type="predicted"/>
<accession>A0A7S0F815</accession>
<reference evidence="3" key="1">
    <citation type="submission" date="2021-01" db="EMBL/GenBank/DDBJ databases">
        <authorList>
            <person name="Corre E."/>
            <person name="Pelletier E."/>
            <person name="Niang G."/>
            <person name="Scheremetjew M."/>
            <person name="Finn R."/>
            <person name="Kale V."/>
            <person name="Holt S."/>
            <person name="Cochrane G."/>
            <person name="Meng A."/>
            <person name="Brown T."/>
            <person name="Cohen L."/>
        </authorList>
    </citation>
    <scope>NUCLEOTIDE SEQUENCE</scope>
    <source>
        <strain evidence="3">B593</strain>
    </source>
</reference>
<name>A0A7S0F815_9STRA</name>
<keyword evidence="2" id="KW-1133">Transmembrane helix</keyword>
<feature type="compositionally biased region" description="Acidic residues" evidence="1">
    <location>
        <begin position="433"/>
        <end position="443"/>
    </location>
</feature>
<evidence type="ECO:0000256" key="2">
    <source>
        <dbReference type="SAM" id="Phobius"/>
    </source>
</evidence>
<gene>
    <name evidence="3" type="ORF">PARE0329_LOCUS479</name>
</gene>
<dbReference type="EMBL" id="HBEH01000690">
    <property type="protein sequence ID" value="CAD8343844.1"/>
    <property type="molecule type" value="Transcribed_RNA"/>
</dbReference>
<feature type="transmembrane region" description="Helical" evidence="2">
    <location>
        <begin position="528"/>
        <end position="558"/>
    </location>
</feature>
<evidence type="ECO:0000313" key="3">
    <source>
        <dbReference type="EMBL" id="CAD8343844.1"/>
    </source>
</evidence>
<organism evidence="3">
    <name type="scientific">Pseudo-nitzschia arenysensis</name>
    <dbReference type="NCBI Taxonomy" id="697910"/>
    <lineage>
        <taxon>Eukaryota</taxon>
        <taxon>Sar</taxon>
        <taxon>Stramenopiles</taxon>
        <taxon>Ochrophyta</taxon>
        <taxon>Bacillariophyta</taxon>
        <taxon>Bacillariophyceae</taxon>
        <taxon>Bacillariophycidae</taxon>
        <taxon>Bacillariales</taxon>
        <taxon>Bacillariaceae</taxon>
        <taxon>Pseudo-nitzschia</taxon>
    </lineage>
</organism>
<evidence type="ECO:0000256" key="1">
    <source>
        <dbReference type="SAM" id="MobiDB-lite"/>
    </source>
</evidence>
<feature type="region of interest" description="Disordered" evidence="1">
    <location>
        <begin position="359"/>
        <end position="521"/>
    </location>
</feature>
<feature type="compositionally biased region" description="Low complexity" evidence="1">
    <location>
        <begin position="374"/>
        <end position="391"/>
    </location>
</feature>
<feature type="compositionally biased region" description="Basic residues" evidence="1">
    <location>
        <begin position="478"/>
        <end position="489"/>
    </location>
</feature>
<protein>
    <submittedName>
        <fullName evidence="3">Uncharacterized protein</fullName>
    </submittedName>
</protein>
<keyword evidence="2" id="KW-0472">Membrane</keyword>
<keyword evidence="2" id="KW-0812">Transmembrane</keyword>
<feature type="compositionally biased region" description="Polar residues" evidence="1">
    <location>
        <begin position="452"/>
        <end position="466"/>
    </location>
</feature>